<name>A0A8H6SUN7_MYCCL</name>
<keyword evidence="2" id="KW-1185">Reference proteome</keyword>
<dbReference type="Proteomes" id="UP000613580">
    <property type="component" value="Unassembled WGS sequence"/>
</dbReference>
<gene>
    <name evidence="1" type="ORF">HMN09_00735000</name>
</gene>
<accession>A0A8H6SUN7</accession>
<evidence type="ECO:0000313" key="2">
    <source>
        <dbReference type="Proteomes" id="UP000613580"/>
    </source>
</evidence>
<organism evidence="1 2">
    <name type="scientific">Mycena chlorophos</name>
    <name type="common">Agaric fungus</name>
    <name type="synonym">Agaricus chlorophos</name>
    <dbReference type="NCBI Taxonomy" id="658473"/>
    <lineage>
        <taxon>Eukaryota</taxon>
        <taxon>Fungi</taxon>
        <taxon>Dikarya</taxon>
        <taxon>Basidiomycota</taxon>
        <taxon>Agaricomycotina</taxon>
        <taxon>Agaricomycetes</taxon>
        <taxon>Agaricomycetidae</taxon>
        <taxon>Agaricales</taxon>
        <taxon>Marasmiineae</taxon>
        <taxon>Mycenaceae</taxon>
        <taxon>Mycena</taxon>
    </lineage>
</organism>
<dbReference type="AlphaFoldDB" id="A0A8H6SUN7"/>
<reference evidence="1" key="1">
    <citation type="submission" date="2020-05" db="EMBL/GenBank/DDBJ databases">
        <title>Mycena genomes resolve the evolution of fungal bioluminescence.</title>
        <authorList>
            <person name="Tsai I.J."/>
        </authorList>
    </citation>
    <scope>NUCLEOTIDE SEQUENCE</scope>
    <source>
        <strain evidence="1">110903Hualien_Pintung</strain>
    </source>
</reference>
<proteinExistence type="predicted"/>
<protein>
    <submittedName>
        <fullName evidence="1">Uncharacterized protein</fullName>
    </submittedName>
</protein>
<comment type="caution">
    <text evidence="1">The sequence shown here is derived from an EMBL/GenBank/DDBJ whole genome shotgun (WGS) entry which is preliminary data.</text>
</comment>
<evidence type="ECO:0000313" key="1">
    <source>
        <dbReference type="EMBL" id="KAF7305811.1"/>
    </source>
</evidence>
<sequence length="84" mass="9451">MATVDGFYESLRVLWFWTLAPGQDPTCPLATSLLNLSRSSWVYLKPGIHQALTRRLVVLRVGLGMSWGGTGSVRRETWTGWWVG</sequence>
<dbReference type="EMBL" id="JACAZE010000009">
    <property type="protein sequence ID" value="KAF7305811.1"/>
    <property type="molecule type" value="Genomic_DNA"/>
</dbReference>